<dbReference type="Ensembl" id="ENSOMET00000032390.1">
    <property type="protein sequence ID" value="ENSOMEP00000011577.1"/>
    <property type="gene ID" value="ENSOMEG00000012889.1"/>
</dbReference>
<protein>
    <submittedName>
        <fullName evidence="1">Uncharacterized protein</fullName>
    </submittedName>
</protein>
<reference evidence="1" key="2">
    <citation type="submission" date="2025-09" db="UniProtKB">
        <authorList>
            <consortium name="Ensembl"/>
        </authorList>
    </citation>
    <scope>IDENTIFICATION</scope>
</reference>
<evidence type="ECO:0000313" key="1">
    <source>
        <dbReference type="Ensembl" id="ENSOMEP00000011577.1"/>
    </source>
</evidence>
<keyword evidence="2" id="KW-1185">Reference proteome</keyword>
<dbReference type="Proteomes" id="UP000261560">
    <property type="component" value="Unplaced"/>
</dbReference>
<name>A0A3B3C3D6_ORYME</name>
<evidence type="ECO:0000313" key="2">
    <source>
        <dbReference type="Proteomes" id="UP000261560"/>
    </source>
</evidence>
<accession>A0A3B3C3D6</accession>
<reference evidence="1" key="1">
    <citation type="submission" date="2025-08" db="UniProtKB">
        <authorList>
            <consortium name="Ensembl"/>
        </authorList>
    </citation>
    <scope>IDENTIFICATION</scope>
</reference>
<proteinExistence type="predicted"/>
<dbReference type="AlphaFoldDB" id="A0A3B3C3D6"/>
<dbReference type="PaxDb" id="30732-ENSOMEP00000011577"/>
<organism evidence="1 2">
    <name type="scientific">Oryzias melastigma</name>
    <name type="common">Marine medaka</name>
    <dbReference type="NCBI Taxonomy" id="30732"/>
    <lineage>
        <taxon>Eukaryota</taxon>
        <taxon>Metazoa</taxon>
        <taxon>Chordata</taxon>
        <taxon>Craniata</taxon>
        <taxon>Vertebrata</taxon>
        <taxon>Euteleostomi</taxon>
        <taxon>Actinopterygii</taxon>
        <taxon>Neopterygii</taxon>
        <taxon>Teleostei</taxon>
        <taxon>Neoteleostei</taxon>
        <taxon>Acanthomorphata</taxon>
        <taxon>Ovalentaria</taxon>
        <taxon>Atherinomorphae</taxon>
        <taxon>Beloniformes</taxon>
        <taxon>Adrianichthyidae</taxon>
        <taxon>Oryziinae</taxon>
        <taxon>Oryzias</taxon>
    </lineage>
</organism>
<sequence>SLEKCTFSLKQAEKEQCVWCKSSGQWISRPDTHTYRTHGAHQNDVSDGSSPKQLGCCVGVQHHMARVPAARARKGLLPRQLPTRHLGETNRKVSSSLMAPLPLRAHFV</sequence>